<dbReference type="HOGENOM" id="CLU_2967263_0_0_1"/>
<dbReference type="InParanoid" id="A0A067PMY5"/>
<evidence type="ECO:0000313" key="2">
    <source>
        <dbReference type="Proteomes" id="UP000027265"/>
    </source>
</evidence>
<proteinExistence type="predicted"/>
<evidence type="ECO:0008006" key="3">
    <source>
        <dbReference type="Google" id="ProtNLM"/>
    </source>
</evidence>
<keyword evidence="2" id="KW-1185">Reference proteome</keyword>
<feature type="non-terminal residue" evidence="1">
    <location>
        <position position="1"/>
    </location>
</feature>
<dbReference type="OrthoDB" id="3264182at2759"/>
<name>A0A067PMY5_9AGAM</name>
<organism evidence="1 2">
    <name type="scientific">Jaapia argillacea MUCL 33604</name>
    <dbReference type="NCBI Taxonomy" id="933084"/>
    <lineage>
        <taxon>Eukaryota</taxon>
        <taxon>Fungi</taxon>
        <taxon>Dikarya</taxon>
        <taxon>Basidiomycota</taxon>
        <taxon>Agaricomycotina</taxon>
        <taxon>Agaricomycetes</taxon>
        <taxon>Agaricomycetidae</taxon>
        <taxon>Jaapiales</taxon>
        <taxon>Jaapiaceae</taxon>
        <taxon>Jaapia</taxon>
    </lineage>
</organism>
<accession>A0A067PMY5</accession>
<sequence length="59" mass="6884">PDLYLSELRDALWEAHHIDVDKTTISHTLKRHGFSRKHVSCLLPLHIHLNTQCSSYFDS</sequence>
<protein>
    <recommendedName>
        <fullName evidence="3">Winged helix-turn helix domain-containing protein</fullName>
    </recommendedName>
</protein>
<dbReference type="EMBL" id="KL197723">
    <property type="protein sequence ID" value="KDQ56163.1"/>
    <property type="molecule type" value="Genomic_DNA"/>
</dbReference>
<dbReference type="AlphaFoldDB" id="A0A067PMY5"/>
<reference evidence="2" key="1">
    <citation type="journal article" date="2014" name="Proc. Natl. Acad. Sci. U.S.A.">
        <title>Extensive sampling of basidiomycete genomes demonstrates inadequacy of the white-rot/brown-rot paradigm for wood decay fungi.</title>
        <authorList>
            <person name="Riley R."/>
            <person name="Salamov A.A."/>
            <person name="Brown D.W."/>
            <person name="Nagy L.G."/>
            <person name="Floudas D."/>
            <person name="Held B.W."/>
            <person name="Levasseur A."/>
            <person name="Lombard V."/>
            <person name="Morin E."/>
            <person name="Otillar R."/>
            <person name="Lindquist E.A."/>
            <person name="Sun H."/>
            <person name="LaButti K.M."/>
            <person name="Schmutz J."/>
            <person name="Jabbour D."/>
            <person name="Luo H."/>
            <person name="Baker S.E."/>
            <person name="Pisabarro A.G."/>
            <person name="Walton J.D."/>
            <person name="Blanchette R.A."/>
            <person name="Henrissat B."/>
            <person name="Martin F."/>
            <person name="Cullen D."/>
            <person name="Hibbett D.S."/>
            <person name="Grigoriev I.V."/>
        </authorList>
    </citation>
    <scope>NUCLEOTIDE SEQUENCE [LARGE SCALE GENOMIC DNA]</scope>
    <source>
        <strain evidence="2">MUCL 33604</strain>
    </source>
</reference>
<evidence type="ECO:0000313" key="1">
    <source>
        <dbReference type="EMBL" id="KDQ56163.1"/>
    </source>
</evidence>
<dbReference type="Proteomes" id="UP000027265">
    <property type="component" value="Unassembled WGS sequence"/>
</dbReference>
<gene>
    <name evidence="1" type="ORF">JAAARDRAFT_132917</name>
</gene>